<gene>
    <name evidence="2" type="ORF">GGX14DRAFT_580306</name>
</gene>
<protein>
    <submittedName>
        <fullName evidence="2">Uncharacterized protein</fullName>
    </submittedName>
</protein>
<dbReference type="EMBL" id="JARJCW010000163">
    <property type="protein sequence ID" value="KAJ7189874.1"/>
    <property type="molecule type" value="Genomic_DNA"/>
</dbReference>
<accession>A0AAD6XVX9</accession>
<proteinExistence type="predicted"/>
<evidence type="ECO:0000313" key="2">
    <source>
        <dbReference type="EMBL" id="KAJ7189874.1"/>
    </source>
</evidence>
<dbReference type="AlphaFoldDB" id="A0AAD6XVX9"/>
<dbReference type="Proteomes" id="UP001219525">
    <property type="component" value="Unassembled WGS sequence"/>
</dbReference>
<evidence type="ECO:0000256" key="1">
    <source>
        <dbReference type="SAM" id="MobiDB-lite"/>
    </source>
</evidence>
<keyword evidence="3" id="KW-1185">Reference proteome</keyword>
<evidence type="ECO:0000313" key="3">
    <source>
        <dbReference type="Proteomes" id="UP001219525"/>
    </source>
</evidence>
<feature type="region of interest" description="Disordered" evidence="1">
    <location>
        <begin position="1"/>
        <end position="22"/>
    </location>
</feature>
<reference evidence="2" key="1">
    <citation type="submission" date="2023-03" db="EMBL/GenBank/DDBJ databases">
        <title>Massive genome expansion in bonnet fungi (Mycena s.s.) driven by repeated elements and novel gene families across ecological guilds.</title>
        <authorList>
            <consortium name="Lawrence Berkeley National Laboratory"/>
            <person name="Harder C.B."/>
            <person name="Miyauchi S."/>
            <person name="Viragh M."/>
            <person name="Kuo A."/>
            <person name="Thoen E."/>
            <person name="Andreopoulos B."/>
            <person name="Lu D."/>
            <person name="Skrede I."/>
            <person name="Drula E."/>
            <person name="Henrissat B."/>
            <person name="Morin E."/>
            <person name="Kohler A."/>
            <person name="Barry K."/>
            <person name="LaButti K."/>
            <person name="Morin E."/>
            <person name="Salamov A."/>
            <person name="Lipzen A."/>
            <person name="Mereny Z."/>
            <person name="Hegedus B."/>
            <person name="Baldrian P."/>
            <person name="Stursova M."/>
            <person name="Weitz H."/>
            <person name="Taylor A."/>
            <person name="Grigoriev I.V."/>
            <person name="Nagy L.G."/>
            <person name="Martin F."/>
            <person name="Kauserud H."/>
        </authorList>
    </citation>
    <scope>NUCLEOTIDE SEQUENCE</scope>
    <source>
        <strain evidence="2">9144</strain>
    </source>
</reference>
<comment type="caution">
    <text evidence="2">The sequence shown here is derived from an EMBL/GenBank/DDBJ whole genome shotgun (WGS) entry which is preliminary data.</text>
</comment>
<name>A0AAD6XVX9_9AGAR</name>
<feature type="region of interest" description="Disordered" evidence="1">
    <location>
        <begin position="885"/>
        <end position="914"/>
    </location>
</feature>
<feature type="compositionally biased region" description="Basic and acidic residues" evidence="1">
    <location>
        <begin position="1"/>
        <end position="13"/>
    </location>
</feature>
<sequence length="1176" mass="129040">MAQEFRMESERSIRNRTSKQPRFPLGITSESFGFLRRYCEDYGYPIGHPLCLSVDDTKLFPAMQPLYDGPAKSWFLIGLPGKSRETQLQAATPEQLEKLMDSQHSPATKEPTPKSPIHARCTHAHRSSAPFRMLSSASPTCAALSRCGLLDAELRRRHRVGSVWRQQRQTGHHAQRARERGVHRHLVHLRVQLQPRACMLPVGRVWPQARGLILVVLELGITTPAAPPVNVDAVQHLGERRKVWYSHERMWKEGNGRYAPPATVSASCPAIVVAWYMTANGQRTHSNREKHISGAVSMTSGARTRQAAYRTTSVAASPALLRCRAGASTRNRPRPSRLRLWAIQIPFPNIPPLAFAVLPIASKITASELTTYQLRVMSGLADRQFRFISNVADGAAVELNCQEQVAKAGSSILHNIIPPSNYSKEEIIGIPLYNLQGNIYINTQDAPHGRKTARNNIFSGARGLVLGDFVVHYKQLYDMAMTVSDPTLYERDVVRADRQDDNAAHRVFSAATLKGLTADVEENMGLIVFLFVIGELIDAYESRTMLHAERAMVALRARLFLSTWKVFLNKMGYSIQRHYLPPGTTKILYTLIDGLLGLILIHRDHLPSPTIPLLPWKHESMANERIFSALRGIFPEMSLVQALLAVPNIRATMSKAQQALFSKASYKKVANGYSFSDDAEDSAINFGNLAKFPTDLELTSIYGEAIEENDMLWSILNVQLPTLTTVPAPEAFVALVDTSDNEDDHLAEGDLKLTATNAAIADLGIQDELQEALAAVQNVAGLLKGEEEEIDACAYAAAALVVDGLSKIDDLPTHEDPALLEQSRADVARIIKLTPQGVESLIAGLQTSFGGTSSNSYNIPIPSSPSALLDITSSDLAPLVQIREHHQTEHSRTGVRNYKPNKPGSTQPNDSEDSAGTLRLRLTMQEKKSPEPSDKQLLARRIQTVIRNTEARKVMTGLNRKARTEQSENAALGENIPSGNAANAAASAQVRAVAAVRRRRNVAKTLKCHALVGEAGIGPLAPLEVHNFVFLIDRGDIVLAKILSMYAKGGGKAGAHAFIPQVDSIGPISFVLAQTYEHAGGRTFRRVHAGAAAMLGISRFAHAPAGSVLLRVPDTVTIKPNQLQVELSPATTVKFRELISEKAQLVWFTTVLNTVQRRGAGNVNIINMDADEDADE</sequence>
<feature type="region of interest" description="Disordered" evidence="1">
    <location>
        <begin position="98"/>
        <end position="117"/>
    </location>
</feature>
<organism evidence="2 3">
    <name type="scientific">Mycena pura</name>
    <dbReference type="NCBI Taxonomy" id="153505"/>
    <lineage>
        <taxon>Eukaryota</taxon>
        <taxon>Fungi</taxon>
        <taxon>Dikarya</taxon>
        <taxon>Basidiomycota</taxon>
        <taxon>Agaricomycotina</taxon>
        <taxon>Agaricomycetes</taxon>
        <taxon>Agaricomycetidae</taxon>
        <taxon>Agaricales</taxon>
        <taxon>Marasmiineae</taxon>
        <taxon>Mycenaceae</taxon>
        <taxon>Mycena</taxon>
    </lineage>
</organism>